<gene>
    <name evidence="4" type="ORF">SAMN02745941_03202</name>
</gene>
<sequence length="158" mass="17846">MSKNFIGLEKKSLENVVKELNVYLANLNTLYTKIHNLHWNVEGPAFFQLHAKFEEFYNGISEDLDAVAERILILGFRPAASLKEYLGLTTVKELDSKGISGDESINILQEDFTSMVEHSRKILTLAEDAKDQGTIDLVAGFISNYEKALWMISAYKAK</sequence>
<accession>A0A1M5ZPR4</accession>
<dbReference type="RefSeq" id="WP_073021055.1">
    <property type="nucleotide sequence ID" value="NZ_FQXU01000010.1"/>
</dbReference>
<protein>
    <submittedName>
        <fullName evidence="4">Starvation-inducible DNA-binding protein</fullName>
    </submittedName>
</protein>
<dbReference type="SUPFAM" id="SSF47240">
    <property type="entry name" value="Ferritin-like"/>
    <property type="match status" value="1"/>
</dbReference>
<dbReference type="InterPro" id="IPR002177">
    <property type="entry name" value="DPS_DNA-bd"/>
</dbReference>
<dbReference type="InterPro" id="IPR023188">
    <property type="entry name" value="DPS_DNA-bd_CS"/>
</dbReference>
<dbReference type="AlphaFoldDB" id="A0A1M5ZPR4"/>
<dbReference type="PIRSF" id="PIRSF005900">
    <property type="entry name" value="Dps"/>
    <property type="match status" value="1"/>
</dbReference>
<dbReference type="InterPro" id="IPR008331">
    <property type="entry name" value="Ferritin_DPS_dom"/>
</dbReference>
<evidence type="ECO:0000313" key="5">
    <source>
        <dbReference type="Proteomes" id="UP000184241"/>
    </source>
</evidence>
<feature type="domain" description="Ferritin/DPS" evidence="3">
    <location>
        <begin position="18"/>
        <end position="155"/>
    </location>
</feature>
<dbReference type="GO" id="GO:0008199">
    <property type="term" value="F:ferric iron binding"/>
    <property type="evidence" value="ECO:0007669"/>
    <property type="project" value="InterPro"/>
</dbReference>
<dbReference type="Gene3D" id="1.20.1260.10">
    <property type="match status" value="1"/>
</dbReference>
<dbReference type="Proteomes" id="UP000184241">
    <property type="component" value="Unassembled WGS sequence"/>
</dbReference>
<evidence type="ECO:0000256" key="1">
    <source>
        <dbReference type="ARBA" id="ARBA00009497"/>
    </source>
</evidence>
<dbReference type="InterPro" id="IPR012347">
    <property type="entry name" value="Ferritin-like"/>
</dbReference>
<reference evidence="4 5" key="1">
    <citation type="submission" date="2016-11" db="EMBL/GenBank/DDBJ databases">
        <authorList>
            <person name="Jaros S."/>
            <person name="Januszkiewicz K."/>
            <person name="Wedrychowicz H."/>
        </authorList>
    </citation>
    <scope>NUCLEOTIDE SEQUENCE [LARGE SCALE GENOMIC DNA]</scope>
    <source>
        <strain evidence="4 5">DSM 6191</strain>
    </source>
</reference>
<name>A0A1M5ZPR4_9CLOT</name>
<dbReference type="CDD" id="cd01043">
    <property type="entry name" value="DPS"/>
    <property type="match status" value="1"/>
</dbReference>
<keyword evidence="4" id="KW-0238">DNA-binding</keyword>
<dbReference type="PROSITE" id="PS00818">
    <property type="entry name" value="DPS_1"/>
    <property type="match status" value="1"/>
</dbReference>
<evidence type="ECO:0000256" key="2">
    <source>
        <dbReference type="RuleBase" id="RU003875"/>
    </source>
</evidence>
<dbReference type="InterPro" id="IPR009078">
    <property type="entry name" value="Ferritin-like_SF"/>
</dbReference>
<dbReference type="PANTHER" id="PTHR42932">
    <property type="entry name" value="GENERAL STRESS PROTEIN 20U"/>
    <property type="match status" value="1"/>
</dbReference>
<dbReference type="PRINTS" id="PR01346">
    <property type="entry name" value="HELNAPAPROT"/>
</dbReference>
<evidence type="ECO:0000259" key="3">
    <source>
        <dbReference type="Pfam" id="PF00210"/>
    </source>
</evidence>
<proteinExistence type="inferred from homology"/>
<dbReference type="GO" id="GO:0003677">
    <property type="term" value="F:DNA binding"/>
    <property type="evidence" value="ECO:0007669"/>
    <property type="project" value="UniProtKB-KW"/>
</dbReference>
<dbReference type="GO" id="GO:0016722">
    <property type="term" value="F:oxidoreductase activity, acting on metal ions"/>
    <property type="evidence" value="ECO:0007669"/>
    <property type="project" value="InterPro"/>
</dbReference>
<comment type="similarity">
    <text evidence="1 2">Belongs to the Dps family.</text>
</comment>
<dbReference type="EMBL" id="FQXU01000010">
    <property type="protein sequence ID" value="SHI26119.1"/>
    <property type="molecule type" value="Genomic_DNA"/>
</dbReference>
<organism evidence="4 5">
    <name type="scientific">Clostridium intestinale DSM 6191</name>
    <dbReference type="NCBI Taxonomy" id="1121320"/>
    <lineage>
        <taxon>Bacteria</taxon>
        <taxon>Bacillati</taxon>
        <taxon>Bacillota</taxon>
        <taxon>Clostridia</taxon>
        <taxon>Eubacteriales</taxon>
        <taxon>Clostridiaceae</taxon>
        <taxon>Clostridium</taxon>
    </lineage>
</organism>
<evidence type="ECO:0000313" key="4">
    <source>
        <dbReference type="EMBL" id="SHI26119.1"/>
    </source>
</evidence>
<dbReference type="Pfam" id="PF00210">
    <property type="entry name" value="Ferritin"/>
    <property type="match status" value="1"/>
</dbReference>
<dbReference type="PROSITE" id="PS00819">
    <property type="entry name" value="DPS_2"/>
    <property type="match status" value="1"/>
</dbReference>
<dbReference type="PANTHER" id="PTHR42932:SF1">
    <property type="entry name" value="GENERAL STRESS PROTEIN 20U"/>
    <property type="match status" value="1"/>
</dbReference>